<dbReference type="PANTHER" id="PTHR10359:SF18">
    <property type="entry name" value="ENDONUCLEASE III"/>
    <property type="match status" value="1"/>
</dbReference>
<evidence type="ECO:0000256" key="6">
    <source>
        <dbReference type="ARBA" id="ARBA00023004"/>
    </source>
</evidence>
<keyword evidence="14" id="KW-0540">Nuclease</keyword>
<dbReference type="PROSITE" id="PS01155">
    <property type="entry name" value="ENDONUCLEASE_III_2"/>
    <property type="match status" value="1"/>
</dbReference>
<keyword evidence="7 12" id="KW-0411">Iron-sulfur</keyword>
<dbReference type="HAMAP" id="MF_00942">
    <property type="entry name" value="Nth"/>
    <property type="match status" value="1"/>
</dbReference>
<dbReference type="SMART" id="SM00478">
    <property type="entry name" value="ENDO3c"/>
    <property type="match status" value="1"/>
</dbReference>
<dbReference type="InterPro" id="IPR005759">
    <property type="entry name" value="Nth"/>
</dbReference>
<sequence>MSKYSQILSLLKKHYPHAKIVLNYSNNWELTVAVILSSQCTDKRVNLVTQKLFLKYKTFDDYVKADLVEFENDIKSTGFFRHKAKNILSSAKLIKDKYNGSIPKTMRDILSLPGIARKSANVILGNAYGVVEGIAVDTHVIRLSRRLGFTKNKDPEKIEKDLMKLFAKNIWFILTYLLIDHGRTICDAKKPSCDDCFLNKLCPSAFKFPHFRKN</sequence>
<keyword evidence="8 12" id="KW-0238">DNA-binding</keyword>
<evidence type="ECO:0000256" key="4">
    <source>
        <dbReference type="ARBA" id="ARBA00022763"/>
    </source>
</evidence>
<dbReference type="Proteomes" id="UP000179209">
    <property type="component" value="Unassembled WGS sequence"/>
</dbReference>
<dbReference type="AlphaFoldDB" id="A0A1F6B296"/>
<dbReference type="SUPFAM" id="SSF48150">
    <property type="entry name" value="DNA-glycosylase"/>
    <property type="match status" value="1"/>
</dbReference>
<comment type="function">
    <text evidence="12">DNA repair enzyme that has both DNA N-glycosylase activity and AP-lyase activity. The DNA N-glycosylase activity releases various damaged pyrimidines from DNA by cleaving the N-glycosidic bond, leaving an AP (apurinic/apyrimidinic) site. The AP-lyase activity cleaves the phosphodiester bond 3' to the AP site by a beta-elimination, leaving a 3'-terminal unsaturated sugar and a product with a terminal 5'-phosphate.</text>
</comment>
<gene>
    <name evidence="12" type="primary">nth</name>
    <name evidence="14" type="ORF">A3I51_04190</name>
</gene>
<keyword evidence="3 12" id="KW-0479">Metal-binding</keyword>
<protein>
    <recommendedName>
        <fullName evidence="12">Endonuclease III</fullName>
        <ecNumber evidence="12">4.2.99.18</ecNumber>
    </recommendedName>
    <alternativeName>
        <fullName evidence="12">DNA-(apurinic or apyrimidinic site) lyase</fullName>
    </alternativeName>
</protein>
<evidence type="ECO:0000256" key="11">
    <source>
        <dbReference type="ARBA" id="ARBA00023295"/>
    </source>
</evidence>
<keyword evidence="10 12" id="KW-0456">Lyase</keyword>
<keyword evidence="4 12" id="KW-0227">DNA damage</keyword>
<feature type="binding site" evidence="12">
    <location>
        <position position="196"/>
    </location>
    <ligand>
        <name>[4Fe-4S] cluster</name>
        <dbReference type="ChEBI" id="CHEBI:49883"/>
    </ligand>
</feature>
<comment type="similarity">
    <text evidence="1 12">Belongs to the Nth/MutY family.</text>
</comment>
<evidence type="ECO:0000256" key="2">
    <source>
        <dbReference type="ARBA" id="ARBA00022485"/>
    </source>
</evidence>
<dbReference type="GO" id="GO:0003677">
    <property type="term" value="F:DNA binding"/>
    <property type="evidence" value="ECO:0007669"/>
    <property type="project" value="UniProtKB-UniRule"/>
</dbReference>
<organism evidence="14 15">
    <name type="scientific">Candidatus Gottesmanbacteria bacterium RIFCSPLOWO2_02_FULL_38_8</name>
    <dbReference type="NCBI Taxonomy" id="1798397"/>
    <lineage>
        <taxon>Bacteria</taxon>
        <taxon>Candidatus Gottesmaniibacteriota</taxon>
    </lineage>
</organism>
<dbReference type="CDD" id="cd00056">
    <property type="entry name" value="ENDO3c"/>
    <property type="match status" value="1"/>
</dbReference>
<dbReference type="Gene3D" id="1.10.340.30">
    <property type="entry name" value="Hypothetical protein, domain 2"/>
    <property type="match status" value="1"/>
</dbReference>
<feature type="domain" description="HhH-GPD" evidence="13">
    <location>
        <begin position="36"/>
        <end position="184"/>
    </location>
</feature>
<evidence type="ECO:0000256" key="1">
    <source>
        <dbReference type="ARBA" id="ARBA00008343"/>
    </source>
</evidence>
<evidence type="ECO:0000256" key="5">
    <source>
        <dbReference type="ARBA" id="ARBA00022801"/>
    </source>
</evidence>
<evidence type="ECO:0000256" key="12">
    <source>
        <dbReference type="HAMAP-Rule" id="MF_00942"/>
    </source>
</evidence>
<dbReference type="PANTHER" id="PTHR10359">
    <property type="entry name" value="A/G-SPECIFIC ADENINE GLYCOSYLASE/ENDONUCLEASE III"/>
    <property type="match status" value="1"/>
</dbReference>
<keyword evidence="5 12" id="KW-0378">Hydrolase</keyword>
<dbReference type="Pfam" id="PF00730">
    <property type="entry name" value="HhH-GPD"/>
    <property type="match status" value="1"/>
</dbReference>
<name>A0A1F6B296_9BACT</name>
<evidence type="ECO:0000256" key="9">
    <source>
        <dbReference type="ARBA" id="ARBA00023204"/>
    </source>
</evidence>
<dbReference type="NCBIfam" id="TIGR01083">
    <property type="entry name" value="nth"/>
    <property type="match status" value="1"/>
</dbReference>
<reference evidence="14 15" key="1">
    <citation type="journal article" date="2016" name="Nat. Commun.">
        <title>Thousands of microbial genomes shed light on interconnected biogeochemical processes in an aquifer system.</title>
        <authorList>
            <person name="Anantharaman K."/>
            <person name="Brown C.T."/>
            <person name="Hug L.A."/>
            <person name="Sharon I."/>
            <person name="Castelle C.J."/>
            <person name="Probst A.J."/>
            <person name="Thomas B.C."/>
            <person name="Singh A."/>
            <person name="Wilkins M.J."/>
            <person name="Karaoz U."/>
            <person name="Brodie E.L."/>
            <person name="Williams K.H."/>
            <person name="Hubbard S.S."/>
            <person name="Banfield J.F."/>
        </authorList>
    </citation>
    <scope>NUCLEOTIDE SEQUENCE [LARGE SCALE GENOMIC DNA]</scope>
</reference>
<keyword evidence="14" id="KW-0255">Endonuclease</keyword>
<dbReference type="FunFam" id="1.10.1670.10:FF:000001">
    <property type="entry name" value="Endonuclease III"/>
    <property type="match status" value="1"/>
</dbReference>
<dbReference type="GO" id="GO:0019104">
    <property type="term" value="F:DNA N-glycosylase activity"/>
    <property type="evidence" value="ECO:0007669"/>
    <property type="project" value="UniProtKB-UniRule"/>
</dbReference>
<feature type="binding site" evidence="12">
    <location>
        <position position="202"/>
    </location>
    <ligand>
        <name>[4Fe-4S] cluster</name>
        <dbReference type="ChEBI" id="CHEBI:49883"/>
    </ligand>
</feature>
<feature type="binding site" evidence="12">
    <location>
        <position position="193"/>
    </location>
    <ligand>
        <name>[4Fe-4S] cluster</name>
        <dbReference type="ChEBI" id="CHEBI:49883"/>
    </ligand>
</feature>
<dbReference type="GO" id="GO:0140078">
    <property type="term" value="F:class I DNA-(apurinic or apyrimidinic site) endonuclease activity"/>
    <property type="evidence" value="ECO:0007669"/>
    <property type="project" value="UniProtKB-EC"/>
</dbReference>
<dbReference type="InterPro" id="IPR011257">
    <property type="entry name" value="DNA_glycosylase"/>
</dbReference>
<evidence type="ECO:0000256" key="3">
    <source>
        <dbReference type="ARBA" id="ARBA00022723"/>
    </source>
</evidence>
<feature type="binding site" evidence="12">
    <location>
        <position position="186"/>
    </location>
    <ligand>
        <name>[4Fe-4S] cluster</name>
        <dbReference type="ChEBI" id="CHEBI:49883"/>
    </ligand>
</feature>
<keyword evidence="9 12" id="KW-0234">DNA repair</keyword>
<dbReference type="GO" id="GO:0051539">
    <property type="term" value="F:4 iron, 4 sulfur cluster binding"/>
    <property type="evidence" value="ECO:0007669"/>
    <property type="project" value="UniProtKB-UniRule"/>
</dbReference>
<dbReference type="InterPro" id="IPR003265">
    <property type="entry name" value="HhH-GPD_domain"/>
</dbReference>
<dbReference type="EMBL" id="MFKA01000082">
    <property type="protein sequence ID" value="OGG31049.1"/>
    <property type="molecule type" value="Genomic_DNA"/>
</dbReference>
<comment type="cofactor">
    <cofactor evidence="12">
        <name>[4Fe-4S] cluster</name>
        <dbReference type="ChEBI" id="CHEBI:49883"/>
    </cofactor>
    <text evidence="12">Binds 1 [4Fe-4S] cluster.</text>
</comment>
<dbReference type="PIRSF" id="PIRSF001435">
    <property type="entry name" value="Nth"/>
    <property type="match status" value="1"/>
</dbReference>
<keyword evidence="6 12" id="KW-0408">Iron</keyword>
<comment type="catalytic activity">
    <reaction evidence="12">
        <text>2'-deoxyribonucleotide-(2'-deoxyribose 5'-phosphate)-2'-deoxyribonucleotide-DNA = a 3'-end 2'-deoxyribonucleotide-(2,3-dehydro-2,3-deoxyribose 5'-phosphate)-DNA + a 5'-end 5'-phospho-2'-deoxyribonucleoside-DNA + H(+)</text>
        <dbReference type="Rhea" id="RHEA:66592"/>
        <dbReference type="Rhea" id="RHEA-COMP:13180"/>
        <dbReference type="Rhea" id="RHEA-COMP:16897"/>
        <dbReference type="Rhea" id="RHEA-COMP:17067"/>
        <dbReference type="ChEBI" id="CHEBI:15378"/>
        <dbReference type="ChEBI" id="CHEBI:136412"/>
        <dbReference type="ChEBI" id="CHEBI:157695"/>
        <dbReference type="ChEBI" id="CHEBI:167181"/>
        <dbReference type="EC" id="4.2.99.18"/>
    </reaction>
</comment>
<comment type="caution">
    <text evidence="14">The sequence shown here is derived from an EMBL/GenBank/DDBJ whole genome shotgun (WGS) entry which is preliminary data.</text>
</comment>
<proteinExistence type="inferred from homology"/>
<evidence type="ECO:0000313" key="14">
    <source>
        <dbReference type="EMBL" id="OGG31049.1"/>
    </source>
</evidence>
<dbReference type="SMART" id="SM00525">
    <property type="entry name" value="FES"/>
    <property type="match status" value="1"/>
</dbReference>
<dbReference type="GO" id="GO:0006285">
    <property type="term" value="P:base-excision repair, AP site formation"/>
    <property type="evidence" value="ECO:0007669"/>
    <property type="project" value="TreeGrafter"/>
</dbReference>
<evidence type="ECO:0000259" key="13">
    <source>
        <dbReference type="SMART" id="SM00478"/>
    </source>
</evidence>
<evidence type="ECO:0000256" key="7">
    <source>
        <dbReference type="ARBA" id="ARBA00023014"/>
    </source>
</evidence>
<evidence type="ECO:0000313" key="15">
    <source>
        <dbReference type="Proteomes" id="UP000179209"/>
    </source>
</evidence>
<dbReference type="Gene3D" id="1.10.1670.10">
    <property type="entry name" value="Helix-hairpin-Helix base-excision DNA repair enzymes (C-terminal)"/>
    <property type="match status" value="1"/>
</dbReference>
<evidence type="ECO:0000256" key="8">
    <source>
        <dbReference type="ARBA" id="ARBA00023125"/>
    </source>
</evidence>
<dbReference type="FunFam" id="1.10.340.30:FF:000001">
    <property type="entry name" value="Endonuclease III"/>
    <property type="match status" value="1"/>
</dbReference>
<dbReference type="GO" id="GO:0046872">
    <property type="term" value="F:metal ion binding"/>
    <property type="evidence" value="ECO:0007669"/>
    <property type="project" value="UniProtKB-KW"/>
</dbReference>
<keyword evidence="2 12" id="KW-0004">4Fe-4S</keyword>
<evidence type="ECO:0000256" key="10">
    <source>
        <dbReference type="ARBA" id="ARBA00023239"/>
    </source>
</evidence>
<dbReference type="InterPro" id="IPR004036">
    <property type="entry name" value="Endonuclease-III-like_CS2"/>
</dbReference>
<dbReference type="InterPro" id="IPR023170">
    <property type="entry name" value="HhH_base_excis_C"/>
</dbReference>
<accession>A0A1F6B296</accession>
<keyword evidence="11 12" id="KW-0326">Glycosidase</keyword>
<dbReference type="InterPro" id="IPR003651">
    <property type="entry name" value="Endonuclease3_FeS-loop_motif"/>
</dbReference>
<dbReference type="EC" id="4.2.99.18" evidence="12"/>